<dbReference type="Gene3D" id="3.40.50.410">
    <property type="entry name" value="von Willebrand factor, type A domain"/>
    <property type="match status" value="1"/>
</dbReference>
<dbReference type="EMBL" id="CAEZXA010000029">
    <property type="protein sequence ID" value="CAB4670671.1"/>
    <property type="molecule type" value="Genomic_DNA"/>
</dbReference>
<dbReference type="Pfam" id="PF13519">
    <property type="entry name" value="VWA_2"/>
    <property type="match status" value="1"/>
</dbReference>
<protein>
    <submittedName>
        <fullName evidence="4">Unannotated protein</fullName>
    </submittedName>
</protein>
<evidence type="ECO:0000313" key="4">
    <source>
        <dbReference type="EMBL" id="CAB4367655.1"/>
    </source>
</evidence>
<dbReference type="InterPro" id="IPR036465">
    <property type="entry name" value="vWFA_dom_sf"/>
</dbReference>
<feature type="domain" description="VWFA" evidence="3">
    <location>
        <begin position="475"/>
        <end position="655"/>
    </location>
</feature>
<evidence type="ECO:0000256" key="1">
    <source>
        <dbReference type="SAM" id="Coils"/>
    </source>
</evidence>
<accession>A0A6J6AFL7</accession>
<dbReference type="SMART" id="SM00327">
    <property type="entry name" value="VWA"/>
    <property type="match status" value="1"/>
</dbReference>
<dbReference type="EMBL" id="CAFBQH010000018">
    <property type="protein sequence ID" value="CAB5046715.1"/>
    <property type="molecule type" value="Genomic_DNA"/>
</dbReference>
<dbReference type="SUPFAM" id="SSF53300">
    <property type="entry name" value="vWA-like"/>
    <property type="match status" value="1"/>
</dbReference>
<dbReference type="EMBL" id="CAEZZL010000025">
    <property type="protein sequence ID" value="CAB4758463.1"/>
    <property type="molecule type" value="Genomic_DNA"/>
</dbReference>
<sequence length="666" mass="76349">MPARFTYSRWDGTQTGFSLDAEAILDELTDDLLYHGDLNAALRRLMRDGMTDPDGNQIEGLRDMMQRIRDRKKELEESGDLGGVYSEIADALKDIIDEERHAVENSVREAEASGDERRADTARDAAMERNFRLDMMPNDLAGMVREMQNYDFESNEAQQRFEELMDKLRQEMMQQFVDQMSEGMQNMSPEDMARMKDMMAALNGMIEAREQGEDPQFEKFMEQFGDFFPENPQTLDELLENMAKRMQAMQALMDSLTPEQRSQMQQLSEQLMEDMDLNWQVQQLSEKLQNMFPQQGQGEGYNFRGEPSMDMQQAMDAMQEMGELSEMEGMLRQATNPAQLAEVDIDKVREMLGEDAAKSMERLAEMTKMLEEAGLINLKEGKMELTPRGLRAIGNNALRQLFNNLAKDKFGQHRIARDGSGHERTYDSKPYEFGDPFRLDLQRTIRNAISRNGSGTPVKLSPEDFEIERTEHNTRSSTVLMIDLSMSMPMRGNFVPAKKVAMALHSLISSQFPRDYLGLVGFSETAHIMTHEQLPEVSWDLAYGTNMQHGLRLARQLLARQTGTKQIIMITDGEPTAHITQSGDVFFNYPPVRETVEATLREAMRCTKDNITINTFVLDATGPLRRFIEQMTQVNHGRAFFTTPETLGDYVLVDFLENRRRTSRAR</sequence>
<gene>
    <name evidence="5" type="ORF">UFOPK2334_00505</name>
    <name evidence="6" type="ORF">UFOPK2870_00493</name>
    <name evidence="4" type="ORF">UFOPK4179_00443</name>
    <name evidence="7" type="ORF">UFOPK4293_00437</name>
</gene>
<dbReference type="CDD" id="cd00198">
    <property type="entry name" value="vWFA"/>
    <property type="match status" value="1"/>
</dbReference>
<dbReference type="EMBL" id="CAETWZ010000027">
    <property type="protein sequence ID" value="CAB4367655.1"/>
    <property type="molecule type" value="Genomic_DNA"/>
</dbReference>
<evidence type="ECO:0000259" key="3">
    <source>
        <dbReference type="SMART" id="SM00327"/>
    </source>
</evidence>
<keyword evidence="1" id="KW-0175">Coiled coil</keyword>
<reference evidence="4" key="1">
    <citation type="submission" date="2020-05" db="EMBL/GenBank/DDBJ databases">
        <authorList>
            <person name="Chiriac C."/>
            <person name="Salcher M."/>
            <person name="Ghai R."/>
            <person name="Kavagutti S V."/>
        </authorList>
    </citation>
    <scope>NUCLEOTIDE SEQUENCE</scope>
</reference>
<feature type="region of interest" description="Disordered" evidence="2">
    <location>
        <begin position="104"/>
        <end position="123"/>
    </location>
</feature>
<dbReference type="InterPro" id="IPR002035">
    <property type="entry name" value="VWF_A"/>
</dbReference>
<proteinExistence type="predicted"/>
<organism evidence="4">
    <name type="scientific">freshwater metagenome</name>
    <dbReference type="NCBI Taxonomy" id="449393"/>
    <lineage>
        <taxon>unclassified sequences</taxon>
        <taxon>metagenomes</taxon>
        <taxon>ecological metagenomes</taxon>
    </lineage>
</organism>
<evidence type="ECO:0000313" key="5">
    <source>
        <dbReference type="EMBL" id="CAB4670671.1"/>
    </source>
</evidence>
<evidence type="ECO:0000313" key="7">
    <source>
        <dbReference type="EMBL" id="CAB5046715.1"/>
    </source>
</evidence>
<dbReference type="AlphaFoldDB" id="A0A6J6AFL7"/>
<evidence type="ECO:0000313" key="6">
    <source>
        <dbReference type="EMBL" id="CAB4758463.1"/>
    </source>
</evidence>
<evidence type="ECO:0000256" key="2">
    <source>
        <dbReference type="SAM" id="MobiDB-lite"/>
    </source>
</evidence>
<feature type="coiled-coil region" evidence="1">
    <location>
        <begin position="147"/>
        <end position="174"/>
    </location>
</feature>
<name>A0A6J6AFL7_9ZZZZ</name>